<dbReference type="SUPFAM" id="SSF111369">
    <property type="entry name" value="HlyD-like secretion proteins"/>
    <property type="match status" value="1"/>
</dbReference>
<dbReference type="Gene3D" id="2.40.30.170">
    <property type="match status" value="1"/>
</dbReference>
<dbReference type="PANTHER" id="PTHR30158">
    <property type="entry name" value="ACRA/E-RELATED COMPONENT OF DRUG EFFLUX TRANSPORTER"/>
    <property type="match status" value="1"/>
</dbReference>
<evidence type="ECO:0000313" key="7">
    <source>
        <dbReference type="EMBL" id="MCW8345626.1"/>
    </source>
</evidence>
<dbReference type="Proteomes" id="UP001155587">
    <property type="component" value="Unassembled WGS sequence"/>
</dbReference>
<dbReference type="GO" id="GO:0005886">
    <property type="term" value="C:plasma membrane"/>
    <property type="evidence" value="ECO:0007669"/>
    <property type="project" value="TreeGrafter"/>
</dbReference>
<evidence type="ECO:0000313" key="8">
    <source>
        <dbReference type="Proteomes" id="UP001155587"/>
    </source>
</evidence>
<dbReference type="Gene3D" id="2.40.50.100">
    <property type="match status" value="1"/>
</dbReference>
<evidence type="ECO:0000256" key="2">
    <source>
        <dbReference type="ARBA" id="ARBA00009477"/>
    </source>
</evidence>
<dbReference type="Gene3D" id="1.10.287.470">
    <property type="entry name" value="Helix hairpin bin"/>
    <property type="match status" value="1"/>
</dbReference>
<keyword evidence="8" id="KW-1185">Reference proteome</keyword>
<evidence type="ECO:0000259" key="6">
    <source>
        <dbReference type="Pfam" id="PF25989"/>
    </source>
</evidence>
<dbReference type="PROSITE" id="PS51257">
    <property type="entry name" value="PROKAR_LIPOPROTEIN"/>
    <property type="match status" value="1"/>
</dbReference>
<dbReference type="Pfam" id="PF25989">
    <property type="entry name" value="YknX_C"/>
    <property type="match status" value="1"/>
</dbReference>
<proteinExistence type="inferred from homology"/>
<dbReference type="AlphaFoldDB" id="A0A9X3CLL8"/>
<dbReference type="EMBL" id="JAKRRY010000005">
    <property type="protein sequence ID" value="MCW8345626.1"/>
    <property type="molecule type" value="Genomic_DNA"/>
</dbReference>
<dbReference type="InterPro" id="IPR058625">
    <property type="entry name" value="MdtA-like_BSH"/>
</dbReference>
<evidence type="ECO:0000259" key="5">
    <source>
        <dbReference type="Pfam" id="PF25944"/>
    </source>
</evidence>
<reference evidence="7" key="1">
    <citation type="submission" date="2022-02" db="EMBL/GenBank/DDBJ databases">
        <title>Vibrio sp. nov, a new bacterium isolated from seawater.</title>
        <authorList>
            <person name="Yuan Y."/>
        </authorList>
    </citation>
    <scope>NUCLEOTIDE SEQUENCE</scope>
    <source>
        <strain evidence="7">ZSDZ65</strain>
    </source>
</reference>
<dbReference type="RefSeq" id="WP_265674033.1">
    <property type="nucleotide sequence ID" value="NZ_JAKRRY010000005.1"/>
</dbReference>
<feature type="domain" description="Multidrug resistance protein MdtA-like beta-barrel" evidence="5">
    <location>
        <begin position="204"/>
        <end position="292"/>
    </location>
</feature>
<feature type="domain" description="Multidrug resistance protein MdtA-like barrel-sandwich hybrid" evidence="4">
    <location>
        <begin position="61"/>
        <end position="190"/>
    </location>
</feature>
<comment type="subcellular location">
    <subcellularLocation>
        <location evidence="1">Cell inner membrane</location>
        <topology evidence="1">Lipid-anchor</topology>
    </subcellularLocation>
</comment>
<dbReference type="Pfam" id="PF25876">
    <property type="entry name" value="HH_MFP_RND"/>
    <property type="match status" value="1"/>
</dbReference>
<dbReference type="InterPro" id="IPR006143">
    <property type="entry name" value="RND_pump_MFP"/>
</dbReference>
<feature type="domain" description="Multidrug resistance protein MdtA-like alpha-helical hairpin" evidence="3">
    <location>
        <begin position="99"/>
        <end position="168"/>
    </location>
</feature>
<dbReference type="Gene3D" id="2.40.420.20">
    <property type="match status" value="1"/>
</dbReference>
<dbReference type="InterPro" id="IPR058637">
    <property type="entry name" value="YknX-like_C"/>
</dbReference>
<dbReference type="InterPro" id="IPR058626">
    <property type="entry name" value="MdtA-like_b-barrel"/>
</dbReference>
<accession>A0A9X3CLL8</accession>
<evidence type="ECO:0000259" key="3">
    <source>
        <dbReference type="Pfam" id="PF25876"/>
    </source>
</evidence>
<dbReference type="Pfam" id="PF25917">
    <property type="entry name" value="BSH_RND"/>
    <property type="match status" value="1"/>
</dbReference>
<comment type="similarity">
    <text evidence="2">Belongs to the membrane fusion protein (MFP) (TC 8.A.1) family.</text>
</comment>
<protein>
    <submittedName>
        <fullName evidence="7">Efflux RND transporter periplasmic adaptor subunit</fullName>
    </submittedName>
</protein>
<evidence type="ECO:0000259" key="4">
    <source>
        <dbReference type="Pfam" id="PF25917"/>
    </source>
</evidence>
<name>A0A9X3CLL8_9VIBR</name>
<feature type="domain" description="YknX-like C-terminal permuted SH3-like" evidence="6">
    <location>
        <begin position="298"/>
        <end position="367"/>
    </location>
</feature>
<dbReference type="NCBIfam" id="TIGR01730">
    <property type="entry name" value="RND_mfp"/>
    <property type="match status" value="1"/>
</dbReference>
<dbReference type="InterPro" id="IPR058624">
    <property type="entry name" value="MdtA-like_HH"/>
</dbReference>
<organism evidence="7 8">
    <name type="scientific">Vibrio qingdaonensis</name>
    <dbReference type="NCBI Taxonomy" id="2829491"/>
    <lineage>
        <taxon>Bacteria</taxon>
        <taxon>Pseudomonadati</taxon>
        <taxon>Pseudomonadota</taxon>
        <taxon>Gammaproteobacteria</taxon>
        <taxon>Vibrionales</taxon>
        <taxon>Vibrionaceae</taxon>
        <taxon>Vibrio</taxon>
    </lineage>
</organism>
<dbReference type="Pfam" id="PF25944">
    <property type="entry name" value="Beta-barrel_RND"/>
    <property type="match status" value="1"/>
</dbReference>
<dbReference type="GO" id="GO:0046677">
    <property type="term" value="P:response to antibiotic"/>
    <property type="evidence" value="ECO:0007669"/>
    <property type="project" value="TreeGrafter"/>
</dbReference>
<gene>
    <name evidence="7" type="ORF">MD535_06335</name>
</gene>
<sequence>MPKKILVLSLITTALLTGCGDNNANKSAAPLPLVQTQEVNVVQHQQSKSYIGRMDAVEDTAITAQVSGYLKERHFYEGQIVEKGQLLYSIEPSSFEAQVASANAQVSEAEATLKKAQLDFARGQNLVKSNNISQAEFDALTAALMSARAQLAAGKAQLKVAEVNLSYTEVRAPFTGRIADSKVSTGDLLSPSSGVLTTLVSMDPIYASFSISERERLVLGMDEIEGDGSDESNGVAVNIILEDGQLFDHQGRLDFLGNRINLNTGTLAMRAVVENPKQRLLPGQHVRVELMEKQAVDVVTVPRRAVQTDLEGDFVMVITEGDVAERRNVALGPQTDSGIIIKVGLSANDVVITQGLQRVRNGVPVRVEQPESTEQGA</sequence>
<dbReference type="PANTHER" id="PTHR30158:SF10">
    <property type="entry name" value="CATION EFFLUX PUMP"/>
    <property type="match status" value="1"/>
</dbReference>
<comment type="caution">
    <text evidence="7">The sequence shown here is derived from an EMBL/GenBank/DDBJ whole genome shotgun (WGS) entry which is preliminary data.</text>
</comment>
<dbReference type="GO" id="GO:0022857">
    <property type="term" value="F:transmembrane transporter activity"/>
    <property type="evidence" value="ECO:0007669"/>
    <property type="project" value="InterPro"/>
</dbReference>
<evidence type="ECO:0000256" key="1">
    <source>
        <dbReference type="ARBA" id="ARBA00004519"/>
    </source>
</evidence>